<comment type="similarity">
    <text evidence="2">Belongs to the RRP1 family.</text>
</comment>
<organism evidence="6">
    <name type="scientific">Pseudogymnoascus destructans</name>
    <dbReference type="NCBI Taxonomy" id="655981"/>
    <lineage>
        <taxon>Eukaryota</taxon>
        <taxon>Fungi</taxon>
        <taxon>Dikarya</taxon>
        <taxon>Ascomycota</taxon>
        <taxon>Pezizomycotina</taxon>
        <taxon>Leotiomycetes</taxon>
        <taxon>Thelebolales</taxon>
        <taxon>Thelebolaceae</taxon>
        <taxon>Pseudogymnoascus</taxon>
    </lineage>
</organism>
<dbReference type="Pfam" id="PF05997">
    <property type="entry name" value="Nop52"/>
    <property type="match status" value="1"/>
</dbReference>
<evidence type="ECO:0000256" key="5">
    <source>
        <dbReference type="SAM" id="MobiDB-lite"/>
    </source>
</evidence>
<dbReference type="GO" id="GO:0006364">
    <property type="term" value="P:rRNA processing"/>
    <property type="evidence" value="ECO:0007669"/>
    <property type="project" value="UniProtKB-KW"/>
</dbReference>
<dbReference type="RefSeq" id="XP_024322120.1">
    <property type="nucleotide sequence ID" value="XM_024470498.1"/>
</dbReference>
<evidence type="ECO:0000256" key="2">
    <source>
        <dbReference type="ARBA" id="ARBA00006374"/>
    </source>
</evidence>
<dbReference type="OrthoDB" id="2019504at2759"/>
<dbReference type="VEuPathDB" id="FungiDB:GMDG_06949"/>
<name>A0A177A3F9_9PEZI</name>
<dbReference type="EMBL" id="KV441402">
    <property type="protein sequence ID" value="OAF56829.1"/>
    <property type="molecule type" value="Genomic_DNA"/>
</dbReference>
<evidence type="ECO:0000313" key="6">
    <source>
        <dbReference type="EMBL" id="OAF56829.1"/>
    </source>
</evidence>
<evidence type="ECO:0008006" key="7">
    <source>
        <dbReference type="Google" id="ProtNLM"/>
    </source>
</evidence>
<keyword evidence="4" id="KW-0539">Nucleus</keyword>
<dbReference type="GO" id="GO:0005634">
    <property type="term" value="C:nucleus"/>
    <property type="evidence" value="ECO:0007669"/>
    <property type="project" value="UniProtKB-SubCell"/>
</dbReference>
<protein>
    <recommendedName>
        <fullName evidence="7">Ribosomal RNA-processing protein 1</fullName>
    </recommendedName>
</protein>
<feature type="compositionally biased region" description="Polar residues" evidence="5">
    <location>
        <begin position="1"/>
        <end position="15"/>
    </location>
</feature>
<proteinExistence type="inferred from homology"/>
<feature type="region of interest" description="Disordered" evidence="5">
    <location>
        <begin position="219"/>
        <end position="242"/>
    </location>
</feature>
<dbReference type="AlphaFoldDB" id="A0A177A3F9"/>
<comment type="subcellular location">
    <subcellularLocation>
        <location evidence="1">Nucleus</location>
    </subcellularLocation>
</comment>
<feature type="region of interest" description="Disordered" evidence="5">
    <location>
        <begin position="1"/>
        <end position="22"/>
    </location>
</feature>
<sequence>MTDSTSTPDLSQTPFVKQLASPDRQTRTNALDSLRTYLSGRRALPQDALLKLHTALFYTMWLTDRPLPQQSLAASLAALPAITHTSNRTAFTAAFWTTMAREWTRIDVLRMEKFLLLTRRYVGAAFAQCADAGWKAEVVEEQMRVLREGPLEPTARGVPNGMRYHVIDVWVDELERAGGLGEKRKGVELEVLLDPVQVLGKESPTKSVRKKCKEALADERLPGNEKEDVVMEEDEGWGGFAE</sequence>
<dbReference type="InterPro" id="IPR010301">
    <property type="entry name" value="RRP1"/>
</dbReference>
<keyword evidence="3" id="KW-0698">rRNA processing</keyword>
<feature type="compositionally biased region" description="Basic and acidic residues" evidence="5">
    <location>
        <begin position="219"/>
        <end position="229"/>
    </location>
</feature>
<dbReference type="eggNOG" id="KOG3911">
    <property type="taxonomic scope" value="Eukaryota"/>
</dbReference>
<evidence type="ECO:0000256" key="4">
    <source>
        <dbReference type="ARBA" id="ARBA00023242"/>
    </source>
</evidence>
<dbReference type="PANTHER" id="PTHR13026:SF0">
    <property type="entry name" value="RIBOSOMAL RNA PROCESSING 1B"/>
    <property type="match status" value="1"/>
</dbReference>
<dbReference type="Proteomes" id="UP000077154">
    <property type="component" value="Unassembled WGS sequence"/>
</dbReference>
<dbReference type="GO" id="GO:0030688">
    <property type="term" value="C:preribosome, small subunit precursor"/>
    <property type="evidence" value="ECO:0007669"/>
    <property type="project" value="InterPro"/>
</dbReference>
<accession>A0A177A3F9</accession>
<dbReference type="GeneID" id="36289965"/>
<evidence type="ECO:0000256" key="3">
    <source>
        <dbReference type="ARBA" id="ARBA00022552"/>
    </source>
</evidence>
<evidence type="ECO:0000256" key="1">
    <source>
        <dbReference type="ARBA" id="ARBA00004123"/>
    </source>
</evidence>
<reference evidence="6" key="1">
    <citation type="submission" date="2016-03" db="EMBL/GenBank/DDBJ databases">
        <title>Updated assembly of Pseudogymnoascus destructans, the fungus causing white-nose syndrome of bats.</title>
        <authorList>
            <person name="Palmer J.M."/>
            <person name="Drees K.P."/>
            <person name="Foster J.T."/>
            <person name="Lindner D.L."/>
        </authorList>
    </citation>
    <scope>NUCLEOTIDE SEQUENCE [LARGE SCALE GENOMIC DNA]</scope>
    <source>
        <strain evidence="6">20631-21</strain>
    </source>
</reference>
<dbReference type="PANTHER" id="PTHR13026">
    <property type="entry name" value="NNP-1 PROTEIN NOVEL NUCLEAR PROTEIN 1 NOP52"/>
    <property type="match status" value="1"/>
</dbReference>
<gene>
    <name evidence="6" type="ORF">VC83_06914</name>
</gene>